<dbReference type="OrthoDB" id="979709at2"/>
<reference evidence="1 2" key="1">
    <citation type="submission" date="2018-08" db="EMBL/GenBank/DDBJ databases">
        <title>Lysobacter soli KCTC 22011, whole genome shotgun sequence.</title>
        <authorList>
            <person name="Zhang X."/>
            <person name="Feng G."/>
            <person name="Zhu H."/>
        </authorList>
    </citation>
    <scope>NUCLEOTIDE SEQUENCE [LARGE SCALE GENOMIC DNA]</scope>
    <source>
        <strain evidence="1 2">KCTC 22011</strain>
    </source>
</reference>
<proteinExistence type="predicted"/>
<accession>A0A3D8VHB7</accession>
<gene>
    <name evidence="1" type="ORF">DX912_04680</name>
</gene>
<evidence type="ECO:0000313" key="1">
    <source>
        <dbReference type="EMBL" id="RDY68794.1"/>
    </source>
</evidence>
<dbReference type="RefSeq" id="WP_115841309.1">
    <property type="nucleotide sequence ID" value="NZ_CP046603.1"/>
</dbReference>
<evidence type="ECO:0000313" key="2">
    <source>
        <dbReference type="Proteomes" id="UP000256829"/>
    </source>
</evidence>
<organism evidence="1 2">
    <name type="scientific">Lysobacter soli</name>
    <dbReference type="NCBI Taxonomy" id="453783"/>
    <lineage>
        <taxon>Bacteria</taxon>
        <taxon>Pseudomonadati</taxon>
        <taxon>Pseudomonadota</taxon>
        <taxon>Gammaproteobacteria</taxon>
        <taxon>Lysobacterales</taxon>
        <taxon>Lysobacteraceae</taxon>
        <taxon>Lysobacter</taxon>
    </lineage>
</organism>
<dbReference type="EMBL" id="QTJR01000002">
    <property type="protein sequence ID" value="RDY68794.1"/>
    <property type="molecule type" value="Genomic_DNA"/>
</dbReference>
<dbReference type="Proteomes" id="UP000256829">
    <property type="component" value="Unassembled WGS sequence"/>
</dbReference>
<sequence>MQLVHDALVQSRFSNTFPRTVEILCPHCLKESVFEARPWQEHGRQLAASELECTRCERTVLFVQLLDADGTNQANGLFCHPGSGGREPMAGVEHLHAMSAPLARSYESALKLYNHAEWGASSLIVRHLLGGLTARMLADDKAELSLTRKLEALPHDVDLSRPLQDIAQLLAPSGTFGRQFEDETTIDKANAELLLELAEQLINYLVVLPGTMADLKARIATAPVPLRRGSGVA</sequence>
<comment type="caution">
    <text evidence="1">The sequence shown here is derived from an EMBL/GenBank/DDBJ whole genome shotgun (WGS) entry which is preliminary data.</text>
</comment>
<protein>
    <submittedName>
        <fullName evidence="1">Uncharacterized protein</fullName>
    </submittedName>
</protein>
<dbReference type="AlphaFoldDB" id="A0A3D8VHB7"/>
<name>A0A3D8VHB7_9GAMM</name>
<keyword evidence="2" id="KW-1185">Reference proteome</keyword>